<dbReference type="Proteomes" id="UP001227192">
    <property type="component" value="Unassembled WGS sequence"/>
</dbReference>
<evidence type="ECO:0000313" key="2">
    <source>
        <dbReference type="EMBL" id="KAJ9484704.1"/>
    </source>
</evidence>
<proteinExistence type="predicted"/>
<reference evidence="2" key="2">
    <citation type="journal article" date="2016" name="Fungal Biol.">
        <title>Ochratoxin A production by Penicillium thymicola.</title>
        <authorList>
            <person name="Nguyen H.D.T."/>
            <person name="McMullin D.R."/>
            <person name="Ponomareva E."/>
            <person name="Riley R."/>
            <person name="Pomraning K.R."/>
            <person name="Baker S.E."/>
            <person name="Seifert K.A."/>
        </authorList>
    </citation>
    <scope>NUCLEOTIDE SEQUENCE</scope>
    <source>
        <strain evidence="2">DAOM 180753</strain>
    </source>
</reference>
<dbReference type="EMBL" id="LACB01000317">
    <property type="protein sequence ID" value="KAJ9484704.1"/>
    <property type="molecule type" value="Genomic_DNA"/>
</dbReference>
<accession>A0AAI9TCZ9</accession>
<gene>
    <name evidence="2" type="ORF">VN97_g8663</name>
</gene>
<evidence type="ECO:0000256" key="1">
    <source>
        <dbReference type="SAM" id="MobiDB-lite"/>
    </source>
</evidence>
<organism evidence="2 3">
    <name type="scientific">Penicillium thymicola</name>
    <dbReference type="NCBI Taxonomy" id="293382"/>
    <lineage>
        <taxon>Eukaryota</taxon>
        <taxon>Fungi</taxon>
        <taxon>Dikarya</taxon>
        <taxon>Ascomycota</taxon>
        <taxon>Pezizomycotina</taxon>
        <taxon>Eurotiomycetes</taxon>
        <taxon>Eurotiomycetidae</taxon>
        <taxon>Eurotiales</taxon>
        <taxon>Aspergillaceae</taxon>
        <taxon>Penicillium</taxon>
    </lineage>
</organism>
<dbReference type="AlphaFoldDB" id="A0AAI9TCZ9"/>
<feature type="region of interest" description="Disordered" evidence="1">
    <location>
        <begin position="53"/>
        <end position="75"/>
    </location>
</feature>
<keyword evidence="3" id="KW-1185">Reference proteome</keyword>
<comment type="caution">
    <text evidence="2">The sequence shown here is derived from an EMBL/GenBank/DDBJ whole genome shotgun (WGS) entry which is preliminary data.</text>
</comment>
<name>A0AAI9TCZ9_PENTH</name>
<sequence>MYARIVKMSFTRADQSGRWSRDGAKWRFRFLQRWRERPGWCDRNTNTTRYEISTKISTPYDPNSPKSLQVQTIPK</sequence>
<reference evidence="2" key="1">
    <citation type="submission" date="2015-06" db="EMBL/GenBank/DDBJ databases">
        <authorList>
            <person name="Nguyen H."/>
        </authorList>
    </citation>
    <scope>NUCLEOTIDE SEQUENCE</scope>
    <source>
        <strain evidence="2">DAOM 180753</strain>
    </source>
</reference>
<protein>
    <submittedName>
        <fullName evidence="2">Uncharacterized protein</fullName>
    </submittedName>
</protein>
<evidence type="ECO:0000313" key="3">
    <source>
        <dbReference type="Proteomes" id="UP001227192"/>
    </source>
</evidence>